<gene>
    <name evidence="1" type="ORF">PR048_010336</name>
</gene>
<accession>A0ABQ9I2W8</accession>
<name>A0ABQ9I2W8_9NEOP</name>
<comment type="caution">
    <text evidence="1">The sequence shown here is derived from an EMBL/GenBank/DDBJ whole genome shotgun (WGS) entry which is preliminary data.</text>
</comment>
<dbReference type="EMBL" id="JARBHB010000003">
    <property type="protein sequence ID" value="KAJ8890827.1"/>
    <property type="molecule type" value="Genomic_DNA"/>
</dbReference>
<organism evidence="1 2">
    <name type="scientific">Dryococelus australis</name>
    <dbReference type="NCBI Taxonomy" id="614101"/>
    <lineage>
        <taxon>Eukaryota</taxon>
        <taxon>Metazoa</taxon>
        <taxon>Ecdysozoa</taxon>
        <taxon>Arthropoda</taxon>
        <taxon>Hexapoda</taxon>
        <taxon>Insecta</taxon>
        <taxon>Pterygota</taxon>
        <taxon>Neoptera</taxon>
        <taxon>Polyneoptera</taxon>
        <taxon>Phasmatodea</taxon>
        <taxon>Verophasmatodea</taxon>
        <taxon>Anareolatae</taxon>
        <taxon>Phasmatidae</taxon>
        <taxon>Eurycanthinae</taxon>
        <taxon>Dryococelus</taxon>
    </lineage>
</organism>
<proteinExistence type="predicted"/>
<sequence length="110" mass="12922">MVQVYGEVFGNNCAAHLIYQEWHPFQCVPHNTTADEQARRFTVGTLAFEEDILRRVERNPATCTHAIACRMCSSTVTVWRVRHNQSLFSYHWQQVQVMGPRDYPQYLQFT</sequence>
<dbReference type="Proteomes" id="UP001159363">
    <property type="component" value="Chromosome 3"/>
</dbReference>
<protein>
    <submittedName>
        <fullName evidence="1">Uncharacterized protein</fullName>
    </submittedName>
</protein>
<evidence type="ECO:0000313" key="1">
    <source>
        <dbReference type="EMBL" id="KAJ8890827.1"/>
    </source>
</evidence>
<evidence type="ECO:0000313" key="2">
    <source>
        <dbReference type="Proteomes" id="UP001159363"/>
    </source>
</evidence>
<keyword evidence="2" id="KW-1185">Reference proteome</keyword>
<reference evidence="1 2" key="1">
    <citation type="submission" date="2023-02" db="EMBL/GenBank/DDBJ databases">
        <title>LHISI_Scaffold_Assembly.</title>
        <authorList>
            <person name="Stuart O.P."/>
            <person name="Cleave R."/>
            <person name="Magrath M.J.L."/>
            <person name="Mikheyev A.S."/>
        </authorList>
    </citation>
    <scope>NUCLEOTIDE SEQUENCE [LARGE SCALE GENOMIC DNA]</scope>
    <source>
        <strain evidence="1">Daus_M_001</strain>
        <tissue evidence="1">Leg muscle</tissue>
    </source>
</reference>